<dbReference type="InterPro" id="IPR011249">
    <property type="entry name" value="Metalloenz_LuxS/M16"/>
</dbReference>
<evidence type="ECO:0000313" key="3">
    <source>
        <dbReference type="Proteomes" id="UP000001683"/>
    </source>
</evidence>
<feature type="domain" description="Peptidase M16 C-terminal" evidence="1">
    <location>
        <begin position="184"/>
        <end position="360"/>
    </location>
</feature>
<protein>
    <submittedName>
        <fullName evidence="2">Peptidase M16 domain protein</fullName>
    </submittedName>
</protein>
<dbReference type="eggNOG" id="COG0612">
    <property type="taxonomic scope" value="Bacteria"/>
</dbReference>
<keyword evidence="3" id="KW-1185">Reference proteome</keyword>
<dbReference type="InParanoid" id="B2A651"/>
<dbReference type="SUPFAM" id="SSF63411">
    <property type="entry name" value="LuxS/MPP-like metallohydrolase"/>
    <property type="match status" value="2"/>
</dbReference>
<evidence type="ECO:0000313" key="2">
    <source>
        <dbReference type="EMBL" id="ACB85468.1"/>
    </source>
</evidence>
<dbReference type="PANTHER" id="PTHR11851:SF186">
    <property type="entry name" value="INACTIVE METALLOPROTEASE YMFF-RELATED"/>
    <property type="match status" value="1"/>
</dbReference>
<dbReference type="GO" id="GO:0046872">
    <property type="term" value="F:metal ion binding"/>
    <property type="evidence" value="ECO:0007669"/>
    <property type="project" value="InterPro"/>
</dbReference>
<dbReference type="Proteomes" id="UP000001683">
    <property type="component" value="Chromosome"/>
</dbReference>
<reference evidence="2 3" key="2">
    <citation type="journal article" date="2011" name="J. Bacteriol.">
        <title>Complete genome sequence of the anaerobic, halophilic alkalithermophile Natranaerobius thermophilus JW/NM-WN-LF.</title>
        <authorList>
            <person name="Zhao B."/>
            <person name="Mesbah N.M."/>
            <person name="Dalin E."/>
            <person name="Goodwin L."/>
            <person name="Nolan M."/>
            <person name="Pitluck S."/>
            <person name="Chertkov O."/>
            <person name="Brettin T.S."/>
            <person name="Han J."/>
            <person name="Larimer F.W."/>
            <person name="Land M.L."/>
            <person name="Hauser L."/>
            <person name="Kyrpides N."/>
            <person name="Wiegel J."/>
        </authorList>
    </citation>
    <scope>NUCLEOTIDE SEQUENCE [LARGE SCALE GENOMIC DNA]</scope>
    <source>
        <strain evidence="3">ATCC BAA-1301 / DSM 18059 / JW/NM-WN-LF</strain>
    </source>
</reference>
<dbReference type="Pfam" id="PF05193">
    <property type="entry name" value="Peptidase_M16_C"/>
    <property type="match status" value="1"/>
</dbReference>
<dbReference type="PANTHER" id="PTHR11851">
    <property type="entry name" value="METALLOPROTEASE"/>
    <property type="match status" value="1"/>
</dbReference>
<sequence length="431" mass="49879">MDMSQTELDTGIRLHYIPKTNLKTTLIKVFFHWPLGDYNGHMAVIPKVLERGPSPYPSITEFYRQLEEMYGAELVTGVHKKGERQMIEFRLETVSQDFLLEQGKQYVNLDKVIKLMSQVIFEPVTKGAGFKKELVEQEKKNQIDRIKKLKDDKTNYAVERLIAHMCENEPFSKSKFGTEEEVKSITPYSLYEQYRKLLSSAPIDIFVVGHFSQEELNSAIQKHFNFPDRENIPNFTTEIIKDVDETKEVKENEKINQSKLCLGFRTQISFKDELIFPLMLFNGVLGGFSHSRLFRVVREQHSLCYYVLSRLEKSKGVMVVNAGIQKEDYEKTVELITKELEKLRQDDIQDKELDMTKQSLLSAMRQIEDNPDAICETILEGIINDRVMTPEEIKEKIANVDRDRILTAAQKVALDTVYIMADAKQEKVGVT</sequence>
<dbReference type="EMBL" id="CP001034">
    <property type="protein sequence ID" value="ACB85468.1"/>
    <property type="molecule type" value="Genomic_DNA"/>
</dbReference>
<evidence type="ECO:0000259" key="1">
    <source>
        <dbReference type="Pfam" id="PF05193"/>
    </source>
</evidence>
<gene>
    <name evidence="2" type="ordered locus">Nther_1897</name>
</gene>
<dbReference type="AlphaFoldDB" id="B2A651"/>
<organism evidence="2 3">
    <name type="scientific">Natranaerobius thermophilus (strain ATCC BAA-1301 / DSM 18059 / JW/NM-WN-LF)</name>
    <dbReference type="NCBI Taxonomy" id="457570"/>
    <lineage>
        <taxon>Bacteria</taxon>
        <taxon>Bacillati</taxon>
        <taxon>Bacillota</taxon>
        <taxon>Clostridia</taxon>
        <taxon>Natranaerobiales</taxon>
        <taxon>Natranaerobiaceae</taxon>
        <taxon>Natranaerobius</taxon>
    </lineage>
</organism>
<dbReference type="Gene3D" id="3.30.830.10">
    <property type="entry name" value="Metalloenzyme, LuxS/M16 peptidase-like"/>
    <property type="match status" value="2"/>
</dbReference>
<dbReference type="NCBIfam" id="NF047422">
    <property type="entry name" value="YfmF_fam"/>
    <property type="match status" value="1"/>
</dbReference>
<dbReference type="HOGENOM" id="CLU_052943_0_0_9"/>
<dbReference type="STRING" id="457570.Nther_1897"/>
<dbReference type="InterPro" id="IPR050361">
    <property type="entry name" value="MPP/UQCRC_Complex"/>
</dbReference>
<name>B2A651_NATTJ</name>
<proteinExistence type="predicted"/>
<reference evidence="2 3" key="1">
    <citation type="submission" date="2008-04" db="EMBL/GenBank/DDBJ databases">
        <title>Complete sequence of chromosome of Natranaerobius thermophilus JW/NM-WN-LF.</title>
        <authorList>
            <consortium name="US DOE Joint Genome Institute"/>
            <person name="Copeland A."/>
            <person name="Lucas S."/>
            <person name="Lapidus A."/>
            <person name="Glavina del Rio T."/>
            <person name="Dalin E."/>
            <person name="Tice H."/>
            <person name="Bruce D."/>
            <person name="Goodwin L."/>
            <person name="Pitluck S."/>
            <person name="Chertkov O."/>
            <person name="Brettin T."/>
            <person name="Detter J.C."/>
            <person name="Han C."/>
            <person name="Kuske C.R."/>
            <person name="Schmutz J."/>
            <person name="Larimer F."/>
            <person name="Land M."/>
            <person name="Hauser L."/>
            <person name="Kyrpides N."/>
            <person name="Lykidis A."/>
            <person name="Mesbah N.M."/>
            <person name="Wiegel J."/>
        </authorList>
    </citation>
    <scope>NUCLEOTIDE SEQUENCE [LARGE SCALE GENOMIC DNA]</scope>
    <source>
        <strain evidence="3">ATCC BAA-1301 / DSM 18059 / JW/NM-WN-LF</strain>
    </source>
</reference>
<dbReference type="KEGG" id="nth:Nther_1897"/>
<dbReference type="FunCoup" id="B2A651">
    <property type="interactions" value="2"/>
</dbReference>
<accession>B2A651</accession>
<dbReference type="InterPro" id="IPR007863">
    <property type="entry name" value="Peptidase_M16_C"/>
</dbReference>